<evidence type="ECO:0000256" key="3">
    <source>
        <dbReference type="ARBA" id="ARBA00022737"/>
    </source>
</evidence>
<evidence type="ECO:0000256" key="2">
    <source>
        <dbReference type="ARBA" id="ARBA00022729"/>
    </source>
</evidence>
<keyword evidence="6" id="KW-0472">Membrane</keyword>
<keyword evidence="6" id="KW-1133">Transmembrane helix</keyword>
<dbReference type="SMART" id="SM00181">
    <property type="entry name" value="EGF"/>
    <property type="match status" value="2"/>
</dbReference>
<accession>A0A0U9HRS6</accession>
<dbReference type="Proteomes" id="UP000054558">
    <property type="component" value="Unassembled WGS sequence"/>
</dbReference>
<feature type="disulfide bond" evidence="5">
    <location>
        <begin position="129"/>
        <end position="138"/>
    </location>
</feature>
<dbReference type="PROSITE" id="PS01186">
    <property type="entry name" value="EGF_2"/>
    <property type="match status" value="2"/>
</dbReference>
<keyword evidence="3" id="KW-0677">Repeat</keyword>
<dbReference type="PROSITE" id="PS00022">
    <property type="entry name" value="EGF_1"/>
    <property type="match status" value="2"/>
</dbReference>
<organism evidence="8 9">
    <name type="scientific">Klebsormidium nitens</name>
    <name type="common">Green alga</name>
    <name type="synonym">Ulothrix nitens</name>
    <dbReference type="NCBI Taxonomy" id="105231"/>
    <lineage>
        <taxon>Eukaryota</taxon>
        <taxon>Viridiplantae</taxon>
        <taxon>Streptophyta</taxon>
        <taxon>Klebsormidiophyceae</taxon>
        <taxon>Klebsormidiales</taxon>
        <taxon>Klebsormidiaceae</taxon>
        <taxon>Klebsormidium</taxon>
    </lineage>
</organism>
<dbReference type="OMA" id="WRGSANC"/>
<feature type="disulfide bond" evidence="5">
    <location>
        <begin position="89"/>
        <end position="98"/>
    </location>
</feature>
<dbReference type="InterPro" id="IPR000742">
    <property type="entry name" value="EGF"/>
</dbReference>
<evidence type="ECO:0000256" key="1">
    <source>
        <dbReference type="ARBA" id="ARBA00022536"/>
    </source>
</evidence>
<reference evidence="8 9" key="1">
    <citation type="journal article" date="2014" name="Nat. Commun.">
        <title>Klebsormidium flaccidum genome reveals primary factors for plant terrestrial adaptation.</title>
        <authorList>
            <person name="Hori K."/>
            <person name="Maruyama F."/>
            <person name="Fujisawa T."/>
            <person name="Togashi T."/>
            <person name="Yamamoto N."/>
            <person name="Seo M."/>
            <person name="Sato S."/>
            <person name="Yamada T."/>
            <person name="Mori H."/>
            <person name="Tajima N."/>
            <person name="Moriyama T."/>
            <person name="Ikeuchi M."/>
            <person name="Watanabe M."/>
            <person name="Wada H."/>
            <person name="Kobayashi K."/>
            <person name="Saito M."/>
            <person name="Masuda T."/>
            <person name="Sasaki-Sekimoto Y."/>
            <person name="Mashiguchi K."/>
            <person name="Awai K."/>
            <person name="Shimojima M."/>
            <person name="Masuda S."/>
            <person name="Iwai M."/>
            <person name="Nobusawa T."/>
            <person name="Narise T."/>
            <person name="Kondo S."/>
            <person name="Saito H."/>
            <person name="Sato R."/>
            <person name="Murakawa M."/>
            <person name="Ihara Y."/>
            <person name="Oshima-Yamada Y."/>
            <person name="Ohtaka K."/>
            <person name="Satoh M."/>
            <person name="Sonobe K."/>
            <person name="Ishii M."/>
            <person name="Ohtani R."/>
            <person name="Kanamori-Sato M."/>
            <person name="Honoki R."/>
            <person name="Miyazaki D."/>
            <person name="Mochizuki H."/>
            <person name="Umetsu J."/>
            <person name="Higashi K."/>
            <person name="Shibata D."/>
            <person name="Kamiya Y."/>
            <person name="Sato N."/>
            <person name="Nakamura Y."/>
            <person name="Tabata S."/>
            <person name="Ida S."/>
            <person name="Kurokawa K."/>
            <person name="Ohta H."/>
        </authorList>
    </citation>
    <scope>NUCLEOTIDE SEQUENCE [LARGE SCALE GENOMIC DNA]</scope>
    <source>
        <strain evidence="8 9">NIES-2285</strain>
    </source>
</reference>
<evidence type="ECO:0000313" key="8">
    <source>
        <dbReference type="EMBL" id="GAQ80465.1"/>
    </source>
</evidence>
<evidence type="ECO:0000259" key="7">
    <source>
        <dbReference type="PROSITE" id="PS50026"/>
    </source>
</evidence>
<keyword evidence="4 5" id="KW-1015">Disulfide bond</keyword>
<feature type="transmembrane region" description="Helical" evidence="6">
    <location>
        <begin position="164"/>
        <end position="188"/>
    </location>
</feature>
<proteinExistence type="predicted"/>
<keyword evidence="2" id="KW-0732">Signal</keyword>
<keyword evidence="9" id="KW-1185">Reference proteome</keyword>
<dbReference type="InterPro" id="IPR051022">
    <property type="entry name" value="Notch_Cell-Fate_Det"/>
</dbReference>
<evidence type="ECO:0000256" key="6">
    <source>
        <dbReference type="SAM" id="Phobius"/>
    </source>
</evidence>
<name>A0A0U9HRS6_KLENI</name>
<keyword evidence="6" id="KW-0812">Transmembrane</keyword>
<dbReference type="CDD" id="cd00054">
    <property type="entry name" value="EGF_CA"/>
    <property type="match status" value="2"/>
</dbReference>
<dbReference type="SUPFAM" id="SSF57196">
    <property type="entry name" value="EGF/Laminin"/>
    <property type="match status" value="2"/>
</dbReference>
<dbReference type="Gene3D" id="2.10.25.10">
    <property type="entry name" value="Laminin"/>
    <property type="match status" value="2"/>
</dbReference>
<dbReference type="Pfam" id="PF00008">
    <property type="entry name" value="EGF"/>
    <property type="match status" value="1"/>
</dbReference>
<evidence type="ECO:0000313" key="9">
    <source>
        <dbReference type="Proteomes" id="UP000054558"/>
    </source>
</evidence>
<feature type="domain" description="EGF-like" evidence="7">
    <location>
        <begin position="58"/>
        <end position="99"/>
    </location>
</feature>
<dbReference type="EMBL" id="DF237003">
    <property type="protein sequence ID" value="GAQ80465.1"/>
    <property type="molecule type" value="Genomic_DNA"/>
</dbReference>
<feature type="domain" description="EGF-like" evidence="7">
    <location>
        <begin position="101"/>
        <end position="139"/>
    </location>
</feature>
<evidence type="ECO:0000256" key="4">
    <source>
        <dbReference type="ARBA" id="ARBA00023157"/>
    </source>
</evidence>
<gene>
    <name evidence="8" type="ORF">KFL_000540400</name>
</gene>
<keyword evidence="1 5" id="KW-0245">EGF-like domain</keyword>
<dbReference type="STRING" id="105231.A0A0U9HRS6"/>
<dbReference type="PROSITE" id="PS50026">
    <property type="entry name" value="EGF_3"/>
    <property type="match status" value="2"/>
</dbReference>
<evidence type="ECO:0000256" key="5">
    <source>
        <dbReference type="PROSITE-ProRule" id="PRU00076"/>
    </source>
</evidence>
<comment type="caution">
    <text evidence="5">Lacks conserved residue(s) required for the propagation of feature annotation.</text>
</comment>
<protein>
    <recommendedName>
        <fullName evidence="7">EGF-like domain-containing protein</fullName>
    </recommendedName>
</protein>
<sequence length="243" mass="25159">MAPSPEAVFVPEPRFSCGVGGPCLNGGEPMFIEINGNVSCVCNCTLAIGFDGDHCGIPRQICSSDGFYCANGGVCGAPSNLGGAFVCHCPIGYYGLQCKEKGVICTASLICKNGGTCNATAAGLPQCVCPAGFSGEDCGQDAMTPSGTGPASLFKGEGDKANPVGVAFGVIGGLLAVGLLAVGGVYCWRRVQKRRSPYSFDYLYNQQSAPMTGGAFSEVQMEDLNPEQEYRNGSNIHNTSLNY</sequence>
<dbReference type="PANTHER" id="PTHR24049">
    <property type="entry name" value="CRUMBS FAMILY MEMBER"/>
    <property type="match status" value="1"/>
</dbReference>
<dbReference type="OrthoDB" id="283575at2759"/>
<dbReference type="PANTHER" id="PTHR24049:SF22">
    <property type="entry name" value="DROSOPHILA CRUMBS HOMOLOG"/>
    <property type="match status" value="1"/>
</dbReference>
<dbReference type="AlphaFoldDB" id="A0A0U9HRS6"/>
<dbReference type="InterPro" id="IPR013111">
    <property type="entry name" value="EGF_extracell"/>
</dbReference>
<dbReference type="Pfam" id="PF07974">
    <property type="entry name" value="EGF_2"/>
    <property type="match status" value="1"/>
</dbReference>